<dbReference type="KEGG" id="ehx:EMIHUDRAFT_448095"/>
<feature type="transmembrane region" description="Helical" evidence="1">
    <location>
        <begin position="346"/>
        <end position="371"/>
    </location>
</feature>
<name>A0A0D3ITB5_EMIH1</name>
<feature type="transmembrane region" description="Helical" evidence="1">
    <location>
        <begin position="6"/>
        <end position="28"/>
    </location>
</feature>
<reference evidence="2" key="2">
    <citation type="submission" date="2024-10" db="UniProtKB">
        <authorList>
            <consortium name="EnsemblProtists"/>
        </authorList>
    </citation>
    <scope>IDENTIFICATION</scope>
</reference>
<dbReference type="RefSeq" id="XP_005766929.1">
    <property type="nucleotide sequence ID" value="XM_005766872.1"/>
</dbReference>
<evidence type="ECO:0008006" key="4">
    <source>
        <dbReference type="Google" id="ProtNLM"/>
    </source>
</evidence>
<dbReference type="PANTHER" id="PTHR13018:SF135">
    <property type="entry name" value="CSC1_OSCA1-LIKE 7TM REGION DOMAIN-CONTAINING PROTEIN"/>
    <property type="match status" value="1"/>
</dbReference>
<dbReference type="GO" id="GO:0005227">
    <property type="term" value="F:calcium-activated cation channel activity"/>
    <property type="evidence" value="ECO:0007669"/>
    <property type="project" value="InterPro"/>
</dbReference>
<dbReference type="HOGENOM" id="CLU_396621_0_0_1"/>
<accession>A0A0D3ITB5</accession>
<evidence type="ECO:0000313" key="2">
    <source>
        <dbReference type="EnsemblProtists" id="EOD14500"/>
    </source>
</evidence>
<sequence>MLDHPEAAICTLLAGALGGAFGLVFGAVAARALGMGSRRAAAYSGGLLGAAGGAALGATYAKLAGYPLRPPGCCGRDGERVARFAGYLRVHRAPEPTDLIWKNLPYEGSTCRRWVMPLVNWAVIVISIMLTLNIVLTMTEIKMQLAGNRETAASLHADGDDTVDALLHPLVDWVSAQLTGIPGIDTEKSLVVLISGTIVGLNVGARVGLGFLVELEKPGSWSAMELKTMVTSASVYIFNYVLLMLRVHSPLPDGEGYTALLLNSTKHALSAGDESVEGAVRLCAAMLHDELSEEPASLSEPFQHVAQCASAAFGAAQATFRQVTGELVTRLYGFDWYGESGVVTQMVVIAITDIVLLVLFSEVLTLCRVVAMRALARFKRAQRSINALYEPPVWRFADRYAHMLKMAAVVLVFAPAAPILYFIGGTSLLLSAAVQKFMLIKVYARPSALDDDLAKRSRVFLQALLFLHVTMAPIFYAERNHAALFFSRDEESEESGAGGRRFQEAPGPAALDLNSVDEYVCPAVGQRKGGIETGALPSDGGPNPLPSLTVPSFNIVRPMVARPEQQQVLQREHATDVRAYVKPIVTSTPLFGQQPGANITIGCLRRLRYIARGHGDGKAGRLRRRAPCAGNLSRTRPNKYRIVISASDMAVKCGGPFAWSKIKKGPVTTPCAAAKSKHACHPLPPPRLATDWPPG</sequence>
<keyword evidence="3" id="KW-1185">Reference proteome</keyword>
<dbReference type="EnsemblProtists" id="EOD14500">
    <property type="protein sequence ID" value="EOD14500"/>
    <property type="gene ID" value="EMIHUDRAFT_448095"/>
</dbReference>
<evidence type="ECO:0000256" key="1">
    <source>
        <dbReference type="SAM" id="Phobius"/>
    </source>
</evidence>
<dbReference type="PaxDb" id="2903-EOD14500"/>
<feature type="transmembrane region" description="Helical" evidence="1">
    <location>
        <begin position="114"/>
        <end position="136"/>
    </location>
</feature>
<organism evidence="2 3">
    <name type="scientific">Emiliania huxleyi (strain CCMP1516)</name>
    <dbReference type="NCBI Taxonomy" id="280463"/>
    <lineage>
        <taxon>Eukaryota</taxon>
        <taxon>Haptista</taxon>
        <taxon>Haptophyta</taxon>
        <taxon>Prymnesiophyceae</taxon>
        <taxon>Isochrysidales</taxon>
        <taxon>Noelaerhabdaceae</taxon>
        <taxon>Emiliania</taxon>
    </lineage>
</organism>
<feature type="transmembrane region" description="Helical" evidence="1">
    <location>
        <begin position="404"/>
        <end position="423"/>
    </location>
</feature>
<dbReference type="Proteomes" id="UP000013827">
    <property type="component" value="Unassembled WGS sequence"/>
</dbReference>
<dbReference type="AlphaFoldDB" id="A0A0D3ITB5"/>
<keyword evidence="1" id="KW-1133">Transmembrane helix</keyword>
<dbReference type="GeneID" id="17260642"/>
<protein>
    <recommendedName>
        <fullName evidence="4">CSC1/OSCA1-like 7TM region domain-containing protein</fullName>
    </recommendedName>
</protein>
<dbReference type="GO" id="GO:0005886">
    <property type="term" value="C:plasma membrane"/>
    <property type="evidence" value="ECO:0007669"/>
    <property type="project" value="TreeGrafter"/>
</dbReference>
<reference evidence="3" key="1">
    <citation type="journal article" date="2013" name="Nature">
        <title>Pan genome of the phytoplankton Emiliania underpins its global distribution.</title>
        <authorList>
            <person name="Read B.A."/>
            <person name="Kegel J."/>
            <person name="Klute M.J."/>
            <person name="Kuo A."/>
            <person name="Lefebvre S.C."/>
            <person name="Maumus F."/>
            <person name="Mayer C."/>
            <person name="Miller J."/>
            <person name="Monier A."/>
            <person name="Salamov A."/>
            <person name="Young J."/>
            <person name="Aguilar M."/>
            <person name="Claverie J.M."/>
            <person name="Frickenhaus S."/>
            <person name="Gonzalez K."/>
            <person name="Herman E.K."/>
            <person name="Lin Y.C."/>
            <person name="Napier J."/>
            <person name="Ogata H."/>
            <person name="Sarno A.F."/>
            <person name="Shmutz J."/>
            <person name="Schroeder D."/>
            <person name="de Vargas C."/>
            <person name="Verret F."/>
            <person name="von Dassow P."/>
            <person name="Valentin K."/>
            <person name="Van de Peer Y."/>
            <person name="Wheeler G."/>
            <person name="Dacks J.B."/>
            <person name="Delwiche C.F."/>
            <person name="Dyhrman S.T."/>
            <person name="Glockner G."/>
            <person name="John U."/>
            <person name="Richards T."/>
            <person name="Worden A.Z."/>
            <person name="Zhang X."/>
            <person name="Grigoriev I.V."/>
            <person name="Allen A.E."/>
            <person name="Bidle K."/>
            <person name="Borodovsky M."/>
            <person name="Bowler C."/>
            <person name="Brownlee C."/>
            <person name="Cock J.M."/>
            <person name="Elias M."/>
            <person name="Gladyshev V.N."/>
            <person name="Groth M."/>
            <person name="Guda C."/>
            <person name="Hadaegh A."/>
            <person name="Iglesias-Rodriguez M.D."/>
            <person name="Jenkins J."/>
            <person name="Jones B.M."/>
            <person name="Lawson T."/>
            <person name="Leese F."/>
            <person name="Lindquist E."/>
            <person name="Lobanov A."/>
            <person name="Lomsadze A."/>
            <person name="Malik S.B."/>
            <person name="Marsh M.E."/>
            <person name="Mackinder L."/>
            <person name="Mock T."/>
            <person name="Mueller-Roeber B."/>
            <person name="Pagarete A."/>
            <person name="Parker M."/>
            <person name="Probert I."/>
            <person name="Quesneville H."/>
            <person name="Raines C."/>
            <person name="Rensing S.A."/>
            <person name="Riano-Pachon D.M."/>
            <person name="Richier S."/>
            <person name="Rokitta S."/>
            <person name="Shiraiwa Y."/>
            <person name="Soanes D.M."/>
            <person name="van der Giezen M."/>
            <person name="Wahlund T.M."/>
            <person name="Williams B."/>
            <person name="Wilson W."/>
            <person name="Wolfe G."/>
            <person name="Wurch L.L."/>
        </authorList>
    </citation>
    <scope>NUCLEOTIDE SEQUENCE</scope>
</reference>
<keyword evidence="1" id="KW-0812">Transmembrane</keyword>
<dbReference type="PANTHER" id="PTHR13018">
    <property type="entry name" value="PROBABLE MEMBRANE PROTEIN DUF221-RELATED"/>
    <property type="match status" value="1"/>
</dbReference>
<keyword evidence="1" id="KW-0472">Membrane</keyword>
<dbReference type="InterPro" id="IPR045122">
    <property type="entry name" value="Csc1-like"/>
</dbReference>
<feature type="transmembrane region" description="Helical" evidence="1">
    <location>
        <begin position="40"/>
        <end position="61"/>
    </location>
</feature>
<proteinExistence type="predicted"/>
<evidence type="ECO:0000313" key="3">
    <source>
        <dbReference type="Proteomes" id="UP000013827"/>
    </source>
</evidence>